<reference evidence="1" key="1">
    <citation type="submission" date="2022-01" db="EMBL/GenBank/DDBJ databases">
        <title>Complete genome of Methanomicrobium antiquum DSM 21220.</title>
        <authorList>
            <person name="Chen S.-C."/>
            <person name="You Y.-T."/>
            <person name="Zhou Y.-Z."/>
            <person name="Lai M.-C."/>
        </authorList>
    </citation>
    <scope>NUCLEOTIDE SEQUENCE</scope>
    <source>
        <strain evidence="1">DSM 21220</strain>
    </source>
</reference>
<dbReference type="GeneID" id="79950566"/>
<keyword evidence="2" id="KW-1185">Reference proteome</keyword>
<dbReference type="EMBL" id="CP091092">
    <property type="protein sequence ID" value="WFN36306.1"/>
    <property type="molecule type" value="Genomic_DNA"/>
</dbReference>
<organism evidence="1 2">
    <name type="scientific">Methanomicrobium antiquum</name>
    <dbReference type="NCBI Taxonomy" id="487686"/>
    <lineage>
        <taxon>Archaea</taxon>
        <taxon>Methanobacteriati</taxon>
        <taxon>Methanobacteriota</taxon>
        <taxon>Stenosarchaea group</taxon>
        <taxon>Methanomicrobia</taxon>
        <taxon>Methanomicrobiales</taxon>
        <taxon>Methanomicrobiaceae</taxon>
        <taxon>Methanomicrobium</taxon>
    </lineage>
</organism>
<name>A0AAF0FR46_9EURY</name>
<protein>
    <submittedName>
        <fullName evidence="1">Uncharacterized protein</fullName>
    </submittedName>
</protein>
<accession>A0AAF0FR46</accession>
<dbReference type="Proteomes" id="UP001218895">
    <property type="component" value="Chromosome"/>
</dbReference>
<evidence type="ECO:0000313" key="2">
    <source>
        <dbReference type="Proteomes" id="UP001218895"/>
    </source>
</evidence>
<evidence type="ECO:0000313" key="1">
    <source>
        <dbReference type="EMBL" id="WFN36306.1"/>
    </source>
</evidence>
<sequence length="82" mass="9357">MDRVILATTYGKRCLLELNKDTKADIFSSLKKFKEMQNENPKNLLNVPKTPILSLEINEYTATLTVHKDIIILHAIEKTKSA</sequence>
<proteinExistence type="predicted"/>
<dbReference type="AlphaFoldDB" id="A0AAF0FR46"/>
<gene>
    <name evidence="1" type="ORF">L1994_09170</name>
</gene>
<dbReference type="RefSeq" id="WP_278099143.1">
    <property type="nucleotide sequence ID" value="NZ_CP091092.1"/>
</dbReference>
<dbReference type="KEGG" id="manq:L1994_09170"/>